<accession>A0A401S8S2</accession>
<dbReference type="GO" id="GO:0005819">
    <property type="term" value="C:spindle"/>
    <property type="evidence" value="ECO:0007669"/>
    <property type="project" value="UniProtKB-SubCell"/>
</dbReference>
<comment type="caution">
    <text evidence="16">The sequence shown here is derived from an EMBL/GenBank/DDBJ whole genome shotgun (WGS) entry which is preliminary data.</text>
</comment>
<dbReference type="CDD" id="cd12934">
    <property type="entry name" value="LEM"/>
    <property type="match status" value="1"/>
</dbReference>
<evidence type="ECO:0000313" key="16">
    <source>
        <dbReference type="EMBL" id="GCC26795.1"/>
    </source>
</evidence>
<comment type="subcellular location">
    <subcellularLocation>
        <location evidence="1">Cytoplasm</location>
        <location evidence="1">Cytoskeleton</location>
        <location evidence="1">Spindle</location>
    </subcellularLocation>
    <subcellularLocation>
        <location evidence="2">Nucleus inner membrane</location>
        <topology evidence="2">Multi-pass membrane protein</topology>
    </subcellularLocation>
</comment>
<feature type="compositionally biased region" description="Polar residues" evidence="13">
    <location>
        <begin position="151"/>
        <end position="164"/>
    </location>
</feature>
<feature type="compositionally biased region" description="Polar residues" evidence="13">
    <location>
        <begin position="103"/>
        <end position="128"/>
    </location>
</feature>
<dbReference type="InterPro" id="IPR052277">
    <property type="entry name" value="INM_ESCRT-Associated"/>
</dbReference>
<keyword evidence="3" id="KW-0963">Cytoplasm</keyword>
<evidence type="ECO:0000256" key="7">
    <source>
        <dbReference type="ARBA" id="ARBA00022990"/>
    </source>
</evidence>
<proteinExistence type="predicted"/>
<dbReference type="Pfam" id="PF03020">
    <property type="entry name" value="LEM"/>
    <property type="match status" value="1"/>
</dbReference>
<sequence length="701" mass="79523">MLGGWSCACALVTKLKMATTMSDRDLRSKLKALGFAAGPITDSTRSVYLKKLQQLQSEKNQQEKSSRAPRVRQSLRQREVEFPAPAPAPEQPRRRPAAVSNMRAESSRQQADAVSDSTTTHYTGTSAAYLTDRIHSGDDEDAEESDSLSSHRYTGTSSSLHSDSFTRKAVNSYSDRYTGASGSLTSDPYTTKSVSSYSDRYTGTSSSLTSDPYTRKPVSSYSERYTGISGSLTSDPYAGISGGLTSESHSRITDRLYSDRFTGENLNSDPYTKKSDSSYLDPYTRKSDSLYPDTYTEKSDILSSDQYARKYQSLKSKPYPRKSDSIYSDQHAGKSESLSSDLHTGRFSSLYSDQFSRNLGSLHSDSRYRGKSDSLLKSERYIRGTAAGLPKKGVQKPKNRLDKFEFYLSWFLYVTTIVLCLVLLGLICVKTLQLLEEPEDVGENIKMLPVDCNGKTDAYCQAEERKIIMLMLSEMYEYLAEIAGEFECGSEYLLKTKCVPVADVQRHLATNNIPNLEKFNEALQWIIQSTRDFGIRLVGEDSETSVTSVDQVICLESTRPKMNLYCRLRHAVYTILHRMLIFILVLSLLWIMLLLLKYQLKKMKDREQAVYEMVNKIIAVVRAHNQDWEKDLELIPYVPVPHVRDTLIQPENRKKMKMIWEKAVQFLEANESRIRTETQIINGEDFIVWRWTQPSSLCDSM</sequence>
<evidence type="ECO:0000256" key="14">
    <source>
        <dbReference type="SAM" id="Phobius"/>
    </source>
</evidence>
<dbReference type="OMA" id="FECGSEY"/>
<dbReference type="GO" id="GO:0035914">
    <property type="term" value="P:skeletal muscle cell differentiation"/>
    <property type="evidence" value="ECO:0007669"/>
    <property type="project" value="UniProtKB-ARBA"/>
</dbReference>
<dbReference type="InterPro" id="IPR041885">
    <property type="entry name" value="MAN1_winged_helix_dom"/>
</dbReference>
<dbReference type="SMART" id="SM00540">
    <property type="entry name" value="LEM"/>
    <property type="match status" value="1"/>
</dbReference>
<dbReference type="FunFam" id="1.10.10.1180:FF:000002">
    <property type="entry name" value="LEM domain-containing protein 2"/>
    <property type="match status" value="1"/>
</dbReference>
<protein>
    <recommendedName>
        <fullName evidence="12">LEM domain-containing protein 2</fullName>
    </recommendedName>
</protein>
<dbReference type="InterPro" id="IPR003887">
    <property type="entry name" value="LEM_dom"/>
</dbReference>
<keyword evidence="5 14" id="KW-0812">Transmembrane</keyword>
<dbReference type="InterPro" id="IPR018996">
    <property type="entry name" value="Man1/Src1-like_C"/>
</dbReference>
<evidence type="ECO:0000256" key="4">
    <source>
        <dbReference type="ARBA" id="ARBA00022553"/>
    </source>
</evidence>
<feature type="transmembrane region" description="Helical" evidence="14">
    <location>
        <begin position="406"/>
        <end position="427"/>
    </location>
</feature>
<comment type="subunit">
    <text evidence="11">Interacts (via N-terminus) with LMNA isoform C (via C-terminus) (in vitro). Interacts (via LEM domain) with BANF1. Interacts (via C-terminus) with CHMP7. Interacts (via N-terminus) with tubulin; the interaction causes microtubule bundling and stabilization (in vitro).</text>
</comment>
<name>A0A401S8S2_CHIPU</name>
<evidence type="ECO:0000256" key="5">
    <source>
        <dbReference type="ARBA" id="ARBA00022692"/>
    </source>
</evidence>
<evidence type="ECO:0000256" key="12">
    <source>
        <dbReference type="ARBA" id="ARBA00069076"/>
    </source>
</evidence>
<evidence type="ECO:0000256" key="3">
    <source>
        <dbReference type="ARBA" id="ARBA00022490"/>
    </source>
</evidence>
<feature type="region of interest" description="Disordered" evidence="13">
    <location>
        <begin position="56"/>
        <end position="164"/>
    </location>
</feature>
<evidence type="ECO:0000256" key="1">
    <source>
        <dbReference type="ARBA" id="ARBA00004186"/>
    </source>
</evidence>
<dbReference type="Gene3D" id="1.10.720.40">
    <property type="match status" value="1"/>
</dbReference>
<organism evidence="16 17">
    <name type="scientific">Chiloscyllium punctatum</name>
    <name type="common">Brownbanded bambooshark</name>
    <name type="synonym">Hemiscyllium punctatum</name>
    <dbReference type="NCBI Taxonomy" id="137246"/>
    <lineage>
        <taxon>Eukaryota</taxon>
        <taxon>Metazoa</taxon>
        <taxon>Chordata</taxon>
        <taxon>Craniata</taxon>
        <taxon>Vertebrata</taxon>
        <taxon>Chondrichthyes</taxon>
        <taxon>Elasmobranchii</taxon>
        <taxon>Galeomorphii</taxon>
        <taxon>Galeoidea</taxon>
        <taxon>Orectolobiformes</taxon>
        <taxon>Hemiscylliidae</taxon>
        <taxon>Chiloscyllium</taxon>
    </lineage>
</organism>
<reference evidence="16 17" key="1">
    <citation type="journal article" date="2018" name="Nat. Ecol. Evol.">
        <title>Shark genomes provide insights into elasmobranch evolution and the origin of vertebrates.</title>
        <authorList>
            <person name="Hara Y"/>
            <person name="Yamaguchi K"/>
            <person name="Onimaru K"/>
            <person name="Kadota M"/>
            <person name="Koyanagi M"/>
            <person name="Keeley SD"/>
            <person name="Tatsumi K"/>
            <person name="Tanaka K"/>
            <person name="Motone F"/>
            <person name="Kageyama Y"/>
            <person name="Nozu R"/>
            <person name="Adachi N"/>
            <person name="Nishimura O"/>
            <person name="Nakagawa R"/>
            <person name="Tanegashima C"/>
            <person name="Kiyatake I"/>
            <person name="Matsumoto R"/>
            <person name="Murakumo K"/>
            <person name="Nishida K"/>
            <person name="Terakita A"/>
            <person name="Kuratani S"/>
            <person name="Sato K"/>
            <person name="Hyodo S Kuraku.S."/>
        </authorList>
    </citation>
    <scope>NUCLEOTIDE SEQUENCE [LARGE SCALE GENOMIC DNA]</scope>
</reference>
<keyword evidence="7" id="KW-0007">Acetylation</keyword>
<dbReference type="GO" id="GO:0030514">
    <property type="term" value="P:negative regulation of BMP signaling pathway"/>
    <property type="evidence" value="ECO:0007669"/>
    <property type="project" value="TreeGrafter"/>
</dbReference>
<dbReference type="STRING" id="137246.A0A401S8S2"/>
<keyword evidence="17" id="KW-1185">Reference proteome</keyword>
<evidence type="ECO:0000256" key="9">
    <source>
        <dbReference type="ARBA" id="ARBA00023212"/>
    </source>
</evidence>
<dbReference type="GO" id="GO:0006998">
    <property type="term" value="P:nuclear envelope organization"/>
    <property type="evidence" value="ECO:0007669"/>
    <property type="project" value="TreeGrafter"/>
</dbReference>
<feature type="region of interest" description="Disordered" evidence="13">
    <location>
        <begin position="176"/>
        <end position="219"/>
    </location>
</feature>
<dbReference type="Proteomes" id="UP000287033">
    <property type="component" value="Unassembled WGS sequence"/>
</dbReference>
<gene>
    <name evidence="16" type="ORF">chiPu_0005215</name>
</gene>
<keyword evidence="4" id="KW-0597">Phosphoprotein</keyword>
<feature type="transmembrane region" description="Helical" evidence="14">
    <location>
        <begin position="575"/>
        <end position="596"/>
    </location>
</feature>
<keyword evidence="8 14" id="KW-0472">Membrane</keyword>
<evidence type="ECO:0000256" key="11">
    <source>
        <dbReference type="ARBA" id="ARBA00063442"/>
    </source>
</evidence>
<dbReference type="Gene3D" id="1.10.10.1180">
    <property type="entry name" value="MAN1, winged-helix domain"/>
    <property type="match status" value="1"/>
</dbReference>
<dbReference type="GO" id="GO:0005637">
    <property type="term" value="C:nuclear inner membrane"/>
    <property type="evidence" value="ECO:0007669"/>
    <property type="project" value="UniProtKB-SubCell"/>
</dbReference>
<dbReference type="GO" id="GO:0031490">
    <property type="term" value="F:chromatin DNA binding"/>
    <property type="evidence" value="ECO:0007669"/>
    <property type="project" value="TreeGrafter"/>
</dbReference>
<evidence type="ECO:0000313" key="17">
    <source>
        <dbReference type="Proteomes" id="UP000287033"/>
    </source>
</evidence>
<feature type="domain" description="LEM" evidence="15">
    <location>
        <begin position="15"/>
        <end position="59"/>
    </location>
</feature>
<dbReference type="PANTHER" id="PTHR13428:SF8">
    <property type="entry name" value="LEM DOMAIN-CONTAINING PROTEIN 2"/>
    <property type="match status" value="1"/>
</dbReference>
<evidence type="ECO:0000256" key="8">
    <source>
        <dbReference type="ARBA" id="ARBA00023136"/>
    </source>
</evidence>
<feature type="region of interest" description="Disordered" evidence="13">
    <location>
        <begin position="261"/>
        <end position="292"/>
    </location>
</feature>
<dbReference type="SUPFAM" id="SSF63451">
    <property type="entry name" value="LEM domain"/>
    <property type="match status" value="1"/>
</dbReference>
<keyword evidence="6 14" id="KW-1133">Transmembrane helix</keyword>
<evidence type="ECO:0000256" key="2">
    <source>
        <dbReference type="ARBA" id="ARBA00004473"/>
    </source>
</evidence>
<dbReference type="EMBL" id="BEZZ01000139">
    <property type="protein sequence ID" value="GCC26795.1"/>
    <property type="molecule type" value="Genomic_DNA"/>
</dbReference>
<evidence type="ECO:0000259" key="15">
    <source>
        <dbReference type="PROSITE" id="PS50954"/>
    </source>
</evidence>
<dbReference type="OrthoDB" id="118234at2759"/>
<dbReference type="PROSITE" id="PS50954">
    <property type="entry name" value="LEM"/>
    <property type="match status" value="1"/>
</dbReference>
<keyword evidence="10" id="KW-0539">Nucleus</keyword>
<dbReference type="PANTHER" id="PTHR13428">
    <property type="entry name" value="INNER NUCLEAR MEMBRANE PROTEIN MAN1 LEM DOMAIN CONTAINING PROTEIN"/>
    <property type="match status" value="1"/>
</dbReference>
<dbReference type="InterPro" id="IPR011015">
    <property type="entry name" value="LEM/LEM-like_dom_sf"/>
</dbReference>
<keyword evidence="9" id="KW-0206">Cytoskeleton</keyword>
<evidence type="ECO:0000256" key="13">
    <source>
        <dbReference type="SAM" id="MobiDB-lite"/>
    </source>
</evidence>
<evidence type="ECO:0000256" key="6">
    <source>
        <dbReference type="ARBA" id="ARBA00022989"/>
    </source>
</evidence>
<evidence type="ECO:0000256" key="10">
    <source>
        <dbReference type="ARBA" id="ARBA00023242"/>
    </source>
</evidence>
<dbReference type="AlphaFoldDB" id="A0A401S8S2"/>
<dbReference type="Pfam" id="PF09402">
    <property type="entry name" value="MSC"/>
    <property type="match status" value="1"/>
</dbReference>
<dbReference type="FunFam" id="1.10.720.40:FF:000001">
    <property type="entry name" value="LEM domain containing 2, isoform CRA_a"/>
    <property type="match status" value="1"/>
</dbReference>